<organism evidence="4">
    <name type="scientific">marine metagenome</name>
    <dbReference type="NCBI Taxonomy" id="408172"/>
    <lineage>
        <taxon>unclassified sequences</taxon>
        <taxon>metagenomes</taxon>
        <taxon>ecological metagenomes</taxon>
    </lineage>
</organism>
<dbReference type="Gene3D" id="3.40.50.300">
    <property type="entry name" value="P-loop containing nucleotide triphosphate hydrolases"/>
    <property type="match status" value="1"/>
</dbReference>
<protein>
    <recommendedName>
        <fullName evidence="3">AAA+ ATPase domain-containing protein</fullName>
    </recommendedName>
</protein>
<dbReference type="EMBL" id="UINC01224259">
    <property type="protein sequence ID" value="SVE53807.1"/>
    <property type="molecule type" value="Genomic_DNA"/>
</dbReference>
<dbReference type="CDD" id="cd00009">
    <property type="entry name" value="AAA"/>
    <property type="match status" value="1"/>
</dbReference>
<dbReference type="InterPro" id="IPR004605">
    <property type="entry name" value="DNA_helicase_Holl-junc_RuvB"/>
</dbReference>
<dbReference type="AlphaFoldDB" id="A0A383EAC4"/>
<dbReference type="HAMAP" id="MF_00016">
    <property type="entry name" value="DNA_HJ_migration_RuvB"/>
    <property type="match status" value="1"/>
</dbReference>
<dbReference type="GO" id="GO:0005524">
    <property type="term" value="F:ATP binding"/>
    <property type="evidence" value="ECO:0007669"/>
    <property type="project" value="UniProtKB-KW"/>
</dbReference>
<dbReference type="Pfam" id="PF05496">
    <property type="entry name" value="RuvB_N"/>
    <property type="match status" value="1"/>
</dbReference>
<evidence type="ECO:0000313" key="4">
    <source>
        <dbReference type="EMBL" id="SVE53807.1"/>
    </source>
</evidence>
<dbReference type="GO" id="GO:0009378">
    <property type="term" value="F:four-way junction helicase activity"/>
    <property type="evidence" value="ECO:0007669"/>
    <property type="project" value="InterPro"/>
</dbReference>
<dbReference type="SMART" id="SM00382">
    <property type="entry name" value="AAA"/>
    <property type="match status" value="1"/>
</dbReference>
<reference evidence="4" key="1">
    <citation type="submission" date="2018-05" db="EMBL/GenBank/DDBJ databases">
        <authorList>
            <person name="Lanie J.A."/>
            <person name="Ng W.-L."/>
            <person name="Kazmierczak K.M."/>
            <person name="Andrzejewski T.M."/>
            <person name="Davidsen T.M."/>
            <person name="Wayne K.J."/>
            <person name="Tettelin H."/>
            <person name="Glass J.I."/>
            <person name="Rusch D."/>
            <person name="Podicherti R."/>
            <person name="Tsui H.-C.T."/>
            <person name="Winkler M.E."/>
        </authorList>
    </citation>
    <scope>NUCLEOTIDE SEQUENCE</scope>
</reference>
<accession>A0A383EAC4</accession>
<evidence type="ECO:0000259" key="3">
    <source>
        <dbReference type="SMART" id="SM00382"/>
    </source>
</evidence>
<dbReference type="InterPro" id="IPR003593">
    <property type="entry name" value="AAA+_ATPase"/>
</dbReference>
<evidence type="ECO:0000256" key="2">
    <source>
        <dbReference type="ARBA" id="ARBA00022840"/>
    </source>
</evidence>
<dbReference type="InterPro" id="IPR008824">
    <property type="entry name" value="RuvB-like_N"/>
</dbReference>
<proteinExistence type="inferred from homology"/>
<sequence length="182" mass="20404">MENKRIINPETSVEDINSELSLRPRKFTDYVGQKRIKETLSIAIKAATQRSESLDHTLLYGPPGLGKTTLAHVISHEMKSSIKVTSGPAIEKAGDLVAILTRIQKGDILFIDEIHRLNKISEEVLYSAMEEYRVSWVIEQGLKARSVNLGIQPFTLIGATTKYGMLSAPLRDRFGSVYRLDF</sequence>
<dbReference type="GO" id="GO:0003677">
    <property type="term" value="F:DNA binding"/>
    <property type="evidence" value="ECO:0007669"/>
    <property type="project" value="InterPro"/>
</dbReference>
<dbReference type="GO" id="GO:0006281">
    <property type="term" value="P:DNA repair"/>
    <property type="evidence" value="ECO:0007669"/>
    <property type="project" value="InterPro"/>
</dbReference>
<dbReference type="PANTHER" id="PTHR42848">
    <property type="match status" value="1"/>
</dbReference>
<keyword evidence="1" id="KW-0547">Nucleotide-binding</keyword>
<dbReference type="GO" id="GO:0006310">
    <property type="term" value="P:DNA recombination"/>
    <property type="evidence" value="ECO:0007669"/>
    <property type="project" value="InterPro"/>
</dbReference>
<gene>
    <name evidence="4" type="ORF">METZ01_LOCUS506661</name>
</gene>
<dbReference type="SUPFAM" id="SSF52540">
    <property type="entry name" value="P-loop containing nucleoside triphosphate hydrolases"/>
    <property type="match status" value="1"/>
</dbReference>
<keyword evidence="2" id="KW-0067">ATP-binding</keyword>
<dbReference type="InterPro" id="IPR027417">
    <property type="entry name" value="P-loop_NTPase"/>
</dbReference>
<feature type="non-terminal residue" evidence="4">
    <location>
        <position position="182"/>
    </location>
</feature>
<feature type="domain" description="AAA+ ATPase" evidence="3">
    <location>
        <begin position="53"/>
        <end position="180"/>
    </location>
</feature>
<evidence type="ECO:0000256" key="1">
    <source>
        <dbReference type="ARBA" id="ARBA00022741"/>
    </source>
</evidence>
<dbReference type="PANTHER" id="PTHR42848:SF1">
    <property type="entry name" value="HOLLIDAY JUNCTION BRANCH MIGRATION COMPLEX SUBUNIT RUVB"/>
    <property type="match status" value="1"/>
</dbReference>
<name>A0A383EAC4_9ZZZZ</name>